<keyword evidence="9" id="KW-0732">Signal</keyword>
<dbReference type="EMBL" id="BTRK01000006">
    <property type="protein sequence ID" value="GMR62894.1"/>
    <property type="molecule type" value="Genomic_DNA"/>
</dbReference>
<feature type="binding site" description="axial binding residue" evidence="7">
    <location>
        <position position="441"/>
    </location>
    <ligand>
        <name>heme</name>
        <dbReference type="ChEBI" id="CHEBI:30413"/>
    </ligand>
    <ligandPart>
        <name>Fe</name>
        <dbReference type="ChEBI" id="CHEBI:18248"/>
    </ligandPart>
</feature>
<keyword evidence="7 8" id="KW-0349">Heme</keyword>
<comment type="cofactor">
    <cofactor evidence="1 7">
        <name>heme</name>
        <dbReference type="ChEBI" id="CHEBI:30413"/>
    </cofactor>
</comment>
<dbReference type="Gene3D" id="1.10.630.10">
    <property type="entry name" value="Cytochrome P450"/>
    <property type="match status" value="1"/>
</dbReference>
<keyword evidence="11" id="KW-1185">Reference proteome</keyword>
<dbReference type="Proteomes" id="UP001328107">
    <property type="component" value="Unassembled WGS sequence"/>
</dbReference>
<dbReference type="InterPro" id="IPR002401">
    <property type="entry name" value="Cyt_P450_E_grp-I"/>
</dbReference>
<gene>
    <name evidence="10" type="ORF">PMAYCL1PPCAC_33089</name>
</gene>
<dbReference type="InterPro" id="IPR017972">
    <property type="entry name" value="Cyt_P450_CS"/>
</dbReference>
<keyword evidence="6 8" id="KW-0503">Monooxygenase</keyword>
<dbReference type="GO" id="GO:0020037">
    <property type="term" value="F:heme binding"/>
    <property type="evidence" value="ECO:0007669"/>
    <property type="project" value="InterPro"/>
</dbReference>
<keyword evidence="3 7" id="KW-0479">Metal-binding</keyword>
<feature type="signal peptide" evidence="9">
    <location>
        <begin position="1"/>
        <end position="19"/>
    </location>
</feature>
<evidence type="ECO:0000256" key="6">
    <source>
        <dbReference type="ARBA" id="ARBA00023033"/>
    </source>
</evidence>
<dbReference type="GO" id="GO:0005506">
    <property type="term" value="F:iron ion binding"/>
    <property type="evidence" value="ECO:0007669"/>
    <property type="project" value="InterPro"/>
</dbReference>
<evidence type="ECO:0000256" key="2">
    <source>
        <dbReference type="ARBA" id="ARBA00010617"/>
    </source>
</evidence>
<organism evidence="10 11">
    <name type="scientific">Pristionchus mayeri</name>
    <dbReference type="NCBI Taxonomy" id="1317129"/>
    <lineage>
        <taxon>Eukaryota</taxon>
        <taxon>Metazoa</taxon>
        <taxon>Ecdysozoa</taxon>
        <taxon>Nematoda</taxon>
        <taxon>Chromadorea</taxon>
        <taxon>Rhabditida</taxon>
        <taxon>Rhabditina</taxon>
        <taxon>Diplogasteromorpha</taxon>
        <taxon>Diplogasteroidea</taxon>
        <taxon>Neodiplogasteridae</taxon>
        <taxon>Pristionchus</taxon>
    </lineage>
</organism>
<dbReference type="Pfam" id="PF00067">
    <property type="entry name" value="p450"/>
    <property type="match status" value="1"/>
</dbReference>
<name>A0AAN5IFG3_9BILA</name>
<comment type="caution">
    <text evidence="10">The sequence shown here is derived from an EMBL/GenBank/DDBJ whole genome shotgun (WGS) entry which is preliminary data.</text>
</comment>
<reference evidence="11" key="1">
    <citation type="submission" date="2022-10" db="EMBL/GenBank/DDBJ databases">
        <title>Genome assembly of Pristionchus species.</title>
        <authorList>
            <person name="Yoshida K."/>
            <person name="Sommer R.J."/>
        </authorList>
    </citation>
    <scope>NUCLEOTIDE SEQUENCE [LARGE SCALE GENOMIC DNA]</scope>
    <source>
        <strain evidence="11">RS5460</strain>
    </source>
</reference>
<evidence type="ECO:0000256" key="7">
    <source>
        <dbReference type="PIRSR" id="PIRSR602401-1"/>
    </source>
</evidence>
<dbReference type="PRINTS" id="PR00385">
    <property type="entry name" value="P450"/>
</dbReference>
<dbReference type="InterPro" id="IPR050182">
    <property type="entry name" value="Cytochrome_P450_fam2"/>
</dbReference>
<dbReference type="GO" id="GO:0016712">
    <property type="term" value="F:oxidoreductase activity, acting on paired donors, with incorporation or reduction of molecular oxygen, reduced flavin or flavoprotein as one donor, and incorporation of one atom of oxygen"/>
    <property type="evidence" value="ECO:0007669"/>
    <property type="project" value="TreeGrafter"/>
</dbReference>
<evidence type="ECO:0008006" key="12">
    <source>
        <dbReference type="Google" id="ProtNLM"/>
    </source>
</evidence>
<sequence>FWTLVLIGLSLLIFRELYWKRKNYPPGPTPLPLIGNVIPILWDFPGMSKYKEWKNKFGPIYTYWLGPFPIVTVNDYSLMQEMFVNDGDSYADRASFAGISEFYRGGSFGIADTNGELWREQRRFALHTLRDFGLGKEEMQQRILVEASEMLSQLEEDCKARGSTKPVEFIDRTVASVINLTLFGFRLDKEHEADFYRLNKLMKDQNQVLANPFLILFFSIPNVAPYIPIVRGYFDKVFKVRDALYAYFQENIDAHKASIDYTTDEVGDFADAYLKEMEKRKSDPDTTFHDKQFINVCVDLWFAGMDTTATTMSWGTLLLVRHPEVLAKLHDEFDRVIGSDRLITTQDKGSLPYTNAFVNEVQRWANIVPQNLLRRLNKNISIGDISIPEGAAVAPQISMLLTDEEIFPDHDTFNPDRFIGVDGKMKIFKQFLPFSVGKRQCPGEGLARMELFLFFANLAHRFNIECPNPSNPPSLVKKMKNGGKPEEFECVLRRRTVGAST</sequence>
<dbReference type="PROSITE" id="PS00086">
    <property type="entry name" value="CYTOCHROME_P450"/>
    <property type="match status" value="1"/>
</dbReference>
<dbReference type="InterPro" id="IPR001128">
    <property type="entry name" value="Cyt_P450"/>
</dbReference>
<dbReference type="PRINTS" id="PR00463">
    <property type="entry name" value="EP450I"/>
</dbReference>
<evidence type="ECO:0000256" key="1">
    <source>
        <dbReference type="ARBA" id="ARBA00001971"/>
    </source>
</evidence>
<feature type="non-terminal residue" evidence="10">
    <location>
        <position position="1"/>
    </location>
</feature>
<dbReference type="GO" id="GO:0006082">
    <property type="term" value="P:organic acid metabolic process"/>
    <property type="evidence" value="ECO:0007669"/>
    <property type="project" value="TreeGrafter"/>
</dbReference>
<dbReference type="FunFam" id="1.10.630.10:FF:000036">
    <property type="entry name" value="CYtochrome P450 family"/>
    <property type="match status" value="1"/>
</dbReference>
<evidence type="ECO:0000256" key="9">
    <source>
        <dbReference type="SAM" id="SignalP"/>
    </source>
</evidence>
<proteinExistence type="inferred from homology"/>
<evidence type="ECO:0000256" key="5">
    <source>
        <dbReference type="ARBA" id="ARBA00023004"/>
    </source>
</evidence>
<accession>A0AAN5IFG3</accession>
<evidence type="ECO:0000313" key="11">
    <source>
        <dbReference type="Proteomes" id="UP001328107"/>
    </source>
</evidence>
<dbReference type="SUPFAM" id="SSF48264">
    <property type="entry name" value="Cytochrome P450"/>
    <property type="match status" value="1"/>
</dbReference>
<evidence type="ECO:0000256" key="3">
    <source>
        <dbReference type="ARBA" id="ARBA00022723"/>
    </source>
</evidence>
<dbReference type="PANTHER" id="PTHR24300:SF375">
    <property type="entry name" value="CYTOCHROME P450 FAMILY"/>
    <property type="match status" value="1"/>
</dbReference>
<dbReference type="CDD" id="cd20617">
    <property type="entry name" value="CYP1_2-like"/>
    <property type="match status" value="1"/>
</dbReference>
<dbReference type="PANTHER" id="PTHR24300">
    <property type="entry name" value="CYTOCHROME P450 508A4-RELATED"/>
    <property type="match status" value="1"/>
</dbReference>
<evidence type="ECO:0000313" key="10">
    <source>
        <dbReference type="EMBL" id="GMR62894.1"/>
    </source>
</evidence>
<evidence type="ECO:0000256" key="8">
    <source>
        <dbReference type="RuleBase" id="RU000461"/>
    </source>
</evidence>
<protein>
    <recommendedName>
        <fullName evidence="12">Cytochrome P450</fullName>
    </recommendedName>
</protein>
<dbReference type="GO" id="GO:0006805">
    <property type="term" value="P:xenobiotic metabolic process"/>
    <property type="evidence" value="ECO:0007669"/>
    <property type="project" value="TreeGrafter"/>
</dbReference>
<feature type="chain" id="PRO_5042901812" description="Cytochrome P450" evidence="9">
    <location>
        <begin position="20"/>
        <end position="501"/>
    </location>
</feature>
<evidence type="ECO:0000256" key="4">
    <source>
        <dbReference type="ARBA" id="ARBA00023002"/>
    </source>
</evidence>
<keyword evidence="5 7" id="KW-0408">Iron</keyword>
<dbReference type="AlphaFoldDB" id="A0AAN5IFG3"/>
<comment type="similarity">
    <text evidence="2 8">Belongs to the cytochrome P450 family.</text>
</comment>
<dbReference type="InterPro" id="IPR036396">
    <property type="entry name" value="Cyt_P450_sf"/>
</dbReference>
<keyword evidence="4 8" id="KW-0560">Oxidoreductase</keyword>
<dbReference type="GO" id="GO:0005737">
    <property type="term" value="C:cytoplasm"/>
    <property type="evidence" value="ECO:0007669"/>
    <property type="project" value="TreeGrafter"/>
</dbReference>